<dbReference type="KEGG" id="cpso:CPPEL_03025"/>
<protein>
    <submittedName>
        <fullName evidence="1">Uncharacterized protein</fullName>
    </submittedName>
</protein>
<dbReference type="AlphaFoldDB" id="A0A3G6IT37"/>
<evidence type="ECO:0000313" key="1">
    <source>
        <dbReference type="EMBL" id="AZA08736.1"/>
    </source>
</evidence>
<organism evidence="1 2">
    <name type="scientific">Corynebacterium pseudopelargi</name>
    <dbReference type="NCBI Taxonomy" id="2080757"/>
    <lineage>
        <taxon>Bacteria</taxon>
        <taxon>Bacillati</taxon>
        <taxon>Actinomycetota</taxon>
        <taxon>Actinomycetes</taxon>
        <taxon>Mycobacteriales</taxon>
        <taxon>Corynebacteriaceae</taxon>
        <taxon>Corynebacterium</taxon>
    </lineage>
</organism>
<proteinExistence type="predicted"/>
<dbReference type="EMBL" id="CP033898">
    <property type="protein sequence ID" value="AZA08736.1"/>
    <property type="molecule type" value="Genomic_DNA"/>
</dbReference>
<dbReference type="Proteomes" id="UP000271426">
    <property type="component" value="Chromosome"/>
</dbReference>
<evidence type="ECO:0000313" key="2">
    <source>
        <dbReference type="Proteomes" id="UP000271426"/>
    </source>
</evidence>
<name>A0A3G6IT37_9CORY</name>
<reference evidence="1 2" key="1">
    <citation type="submission" date="2018-11" db="EMBL/GenBank/DDBJ databases">
        <authorList>
            <person name="Kleinhagauer T."/>
            <person name="Glaeser S.P."/>
            <person name="Spergser J."/>
            <person name="Ruckert C."/>
            <person name="Kaempfer P."/>
            <person name="Busse H.-J."/>
        </authorList>
    </citation>
    <scope>NUCLEOTIDE SEQUENCE [LARGE SCALE GENOMIC DNA]</scope>
    <source>
        <strain evidence="1 2">812CH</strain>
    </source>
</reference>
<accession>A0A3G6IT37</accession>
<keyword evidence="2" id="KW-1185">Reference proteome</keyword>
<gene>
    <name evidence="1" type="ORF">CPPEL_03025</name>
</gene>
<sequence>MATLVFLLVVSNLLVLALWVRAHRRAAYAEDDRDDLVRLLAGVAIGAVDLKGALIKLRDSEIEESP</sequence>